<dbReference type="EnsemblMetazoa" id="XM_030983744">
    <property type="protein sequence ID" value="XP_030839604"/>
    <property type="gene ID" value="LOC582994"/>
</dbReference>
<keyword evidence="6" id="KW-0482">Metalloprotease</keyword>
<evidence type="ECO:0000256" key="4">
    <source>
        <dbReference type="ARBA" id="ARBA00022801"/>
    </source>
</evidence>
<accession>A0A7M7NUP0</accession>
<dbReference type="GO" id="GO:0006508">
    <property type="term" value="P:proteolysis"/>
    <property type="evidence" value="ECO:0000318"/>
    <property type="project" value="GO_Central"/>
</dbReference>
<dbReference type="PANTHER" id="PTHR11705">
    <property type="entry name" value="PROTEASE FAMILY M14 CARBOXYPEPTIDASE A,B"/>
    <property type="match status" value="1"/>
</dbReference>
<sequence>MVSPDRDFDFLESVSRPGLSIETWIPNVQERIDEEAAEMTRVRPNAGFNYDEYHTYDEINAWMDDFVSQNSKVTKIKVSKTYEGVTVYGLQFKKNFAAKKIAYIEGGIHAREWVSPATMMYMAKFFAEDYDTDSTVKSMLDNFVWIIVPVLNIDGYKYTQTDRMWRKNRHTVGTCKGVDLNRNFDHMWKKRNFCDDTYPGTEALSEPETSGVNDFLLPQKNNLVLFIDFHAYGQLWLHPWGHTGSVIWNPDRTEQRRVADITEAAINANGKPYDVGESGPDMYPASGASEDYGYGSLGVVYSYVVELRDTGRYGFLLPTSLINPTAEEIYAGMKALGTELVKKYA</sequence>
<dbReference type="InParanoid" id="A0A7M7NUP0"/>
<dbReference type="SUPFAM" id="SSF53187">
    <property type="entry name" value="Zn-dependent exopeptidases"/>
    <property type="match status" value="1"/>
</dbReference>
<organism evidence="9 10">
    <name type="scientific">Strongylocentrotus purpuratus</name>
    <name type="common">Purple sea urchin</name>
    <dbReference type="NCBI Taxonomy" id="7668"/>
    <lineage>
        <taxon>Eukaryota</taxon>
        <taxon>Metazoa</taxon>
        <taxon>Echinodermata</taxon>
        <taxon>Eleutherozoa</taxon>
        <taxon>Echinozoa</taxon>
        <taxon>Echinoidea</taxon>
        <taxon>Euechinoidea</taxon>
        <taxon>Echinacea</taxon>
        <taxon>Camarodonta</taxon>
        <taxon>Echinidea</taxon>
        <taxon>Strongylocentrotidae</taxon>
        <taxon>Strongylocentrotus</taxon>
    </lineage>
</organism>
<keyword evidence="3" id="KW-0645">Protease</keyword>
<name>A0A7M7NUP0_STRPU</name>
<dbReference type="SMART" id="SM00631">
    <property type="entry name" value="Zn_pept"/>
    <property type="match status" value="1"/>
</dbReference>
<dbReference type="Proteomes" id="UP000007110">
    <property type="component" value="Unassembled WGS sequence"/>
</dbReference>
<dbReference type="PANTHER" id="PTHR11705:SF143">
    <property type="entry name" value="SLL0236 PROTEIN"/>
    <property type="match status" value="1"/>
</dbReference>
<dbReference type="SUPFAM" id="SSF54897">
    <property type="entry name" value="Protease propeptides/inhibitors"/>
    <property type="match status" value="1"/>
</dbReference>
<protein>
    <recommendedName>
        <fullName evidence="8">Peptidase M14 domain-containing protein</fullName>
    </recommendedName>
</protein>
<dbReference type="GeneID" id="582994"/>
<dbReference type="Pfam" id="PF00246">
    <property type="entry name" value="Peptidase_M14"/>
    <property type="match status" value="1"/>
</dbReference>
<feature type="active site" description="Proton donor/acceptor" evidence="7">
    <location>
        <position position="306"/>
    </location>
</feature>
<evidence type="ECO:0000256" key="1">
    <source>
        <dbReference type="ARBA" id="ARBA00001947"/>
    </source>
</evidence>
<dbReference type="Gene3D" id="3.40.630.10">
    <property type="entry name" value="Zn peptidases"/>
    <property type="match status" value="1"/>
</dbReference>
<evidence type="ECO:0000256" key="3">
    <source>
        <dbReference type="ARBA" id="ARBA00022670"/>
    </source>
</evidence>
<dbReference type="GO" id="GO:0005615">
    <property type="term" value="C:extracellular space"/>
    <property type="evidence" value="ECO:0000318"/>
    <property type="project" value="GO_Central"/>
</dbReference>
<dbReference type="OrthoDB" id="3626597at2759"/>
<dbReference type="RefSeq" id="XP_030839604.1">
    <property type="nucleotide sequence ID" value="XM_030983744.1"/>
</dbReference>
<evidence type="ECO:0000313" key="9">
    <source>
        <dbReference type="EnsemblMetazoa" id="XP_030839604"/>
    </source>
</evidence>
<dbReference type="FunFam" id="3.40.630.10:FF:000299">
    <property type="entry name" value="Uncharacterized protein"/>
    <property type="match status" value="1"/>
</dbReference>
<proteinExistence type="inferred from homology"/>
<evidence type="ECO:0000259" key="8">
    <source>
        <dbReference type="PROSITE" id="PS52035"/>
    </source>
</evidence>
<keyword evidence="5" id="KW-0862">Zinc</keyword>
<comment type="cofactor">
    <cofactor evidence="1">
        <name>Zn(2+)</name>
        <dbReference type="ChEBI" id="CHEBI:29105"/>
    </cofactor>
</comment>
<keyword evidence="4" id="KW-0378">Hydrolase</keyword>
<evidence type="ECO:0000313" key="10">
    <source>
        <dbReference type="Proteomes" id="UP000007110"/>
    </source>
</evidence>
<reference evidence="9" key="2">
    <citation type="submission" date="2021-01" db="UniProtKB">
        <authorList>
            <consortium name="EnsemblMetazoa"/>
        </authorList>
    </citation>
    <scope>IDENTIFICATION</scope>
</reference>
<dbReference type="InterPro" id="IPR000834">
    <property type="entry name" value="Peptidase_M14"/>
</dbReference>
<dbReference type="GO" id="GO:0008270">
    <property type="term" value="F:zinc ion binding"/>
    <property type="evidence" value="ECO:0007669"/>
    <property type="project" value="InterPro"/>
</dbReference>
<reference evidence="10" key="1">
    <citation type="submission" date="2015-02" db="EMBL/GenBank/DDBJ databases">
        <title>Genome sequencing for Strongylocentrotus purpuratus.</title>
        <authorList>
            <person name="Murali S."/>
            <person name="Liu Y."/>
            <person name="Vee V."/>
            <person name="English A."/>
            <person name="Wang M."/>
            <person name="Skinner E."/>
            <person name="Han Y."/>
            <person name="Muzny D.M."/>
            <person name="Worley K.C."/>
            <person name="Gibbs R.A."/>
        </authorList>
    </citation>
    <scope>NUCLEOTIDE SEQUENCE</scope>
</reference>
<dbReference type="GO" id="GO:0004181">
    <property type="term" value="F:metallocarboxypeptidase activity"/>
    <property type="evidence" value="ECO:0000318"/>
    <property type="project" value="GO_Central"/>
</dbReference>
<feature type="domain" description="Peptidase M14" evidence="8">
    <location>
        <begin position="52"/>
        <end position="340"/>
    </location>
</feature>
<evidence type="ECO:0000256" key="7">
    <source>
        <dbReference type="PROSITE-ProRule" id="PRU01379"/>
    </source>
</evidence>
<comment type="similarity">
    <text evidence="2 7">Belongs to the peptidase M14 family.</text>
</comment>
<dbReference type="AlphaFoldDB" id="A0A7M7NUP0"/>
<dbReference type="OMA" id="HSYGQKW"/>
<evidence type="ECO:0000256" key="5">
    <source>
        <dbReference type="ARBA" id="ARBA00022833"/>
    </source>
</evidence>
<keyword evidence="10" id="KW-1185">Reference proteome</keyword>
<dbReference type="PROSITE" id="PS52035">
    <property type="entry name" value="PEPTIDASE_M14"/>
    <property type="match status" value="1"/>
</dbReference>
<dbReference type="KEGG" id="spu:582994"/>
<evidence type="ECO:0000256" key="2">
    <source>
        <dbReference type="ARBA" id="ARBA00005988"/>
    </source>
</evidence>
<dbReference type="CDD" id="cd03860">
    <property type="entry name" value="M14_CP_A-B_like"/>
    <property type="match status" value="1"/>
</dbReference>
<evidence type="ECO:0000256" key="6">
    <source>
        <dbReference type="ARBA" id="ARBA00023049"/>
    </source>
</evidence>
<dbReference type="PRINTS" id="PR00765">
    <property type="entry name" value="CRBOXYPTASEA"/>
</dbReference>